<dbReference type="InterPro" id="IPR007553">
    <property type="entry name" value="2-thiour_desulf"/>
</dbReference>
<dbReference type="PANTHER" id="PTHR30087">
    <property type="entry name" value="INNER MEMBRANE PROTEIN"/>
    <property type="match status" value="1"/>
</dbReference>
<reference evidence="1" key="1">
    <citation type="journal article" date="2018" name="Nat. Biotechnol.">
        <title>A standardized bacterial taxonomy based on genome phylogeny substantially revises the tree of life.</title>
        <authorList>
            <person name="Parks D.H."/>
            <person name="Chuvochina M."/>
            <person name="Waite D.W."/>
            <person name="Rinke C."/>
            <person name="Skarshewski A."/>
            <person name="Chaumeil P.A."/>
            <person name="Hugenholtz P."/>
        </authorList>
    </citation>
    <scope>NUCLEOTIDE SEQUENCE [LARGE SCALE GENOMIC DNA]</scope>
    <source>
        <strain evidence="1">UBA11284</strain>
    </source>
</reference>
<accession>A0A3D0KCG9</accession>
<dbReference type="PANTHER" id="PTHR30087:SF1">
    <property type="entry name" value="HYPOTHETICAL CYTOSOLIC PROTEIN"/>
    <property type="match status" value="1"/>
</dbReference>
<dbReference type="Pfam" id="PF04463">
    <property type="entry name" value="2-thiour_desulf"/>
    <property type="match status" value="1"/>
</dbReference>
<sequence length="178" mass="18700">MSACLLGKKVRYDGGALPVADQIIEQWHSERRIVSVCPEVEAGMSIPRQPAEIFEGNGQSVINGDADVIEKEGANVTAEFLAGASVALDLCLKFNISVAVLAESSPSCGSSAIYDGSFSGKKVPGMGVTAALLRQHGIRVFNQYEIAEANQALLAKHDPESVRPAPGSTSNPLTCMAI</sequence>
<proteinExistence type="predicted"/>
<protein>
    <submittedName>
        <fullName evidence="1">DUF523 domain-containing protein</fullName>
    </submittedName>
</protein>
<evidence type="ECO:0000313" key="1">
    <source>
        <dbReference type="EMBL" id="HCA01228.1"/>
    </source>
</evidence>
<dbReference type="AlphaFoldDB" id="A0A3D0KCG9"/>
<comment type="caution">
    <text evidence="1">The sequence shown here is derived from an EMBL/GenBank/DDBJ whole genome shotgun (WGS) entry which is preliminary data.</text>
</comment>
<dbReference type="EMBL" id="DOTR01000016">
    <property type="protein sequence ID" value="HCA01228.1"/>
    <property type="molecule type" value="Genomic_DNA"/>
</dbReference>
<organism evidence="1">
    <name type="scientific">Halomonas campaniensis</name>
    <dbReference type="NCBI Taxonomy" id="213554"/>
    <lineage>
        <taxon>Bacteria</taxon>
        <taxon>Pseudomonadati</taxon>
        <taxon>Pseudomonadota</taxon>
        <taxon>Gammaproteobacteria</taxon>
        <taxon>Oceanospirillales</taxon>
        <taxon>Halomonadaceae</taxon>
        <taxon>Halomonas</taxon>
    </lineage>
</organism>
<gene>
    <name evidence="1" type="ORF">DEO68_03380</name>
</gene>
<name>A0A3D0KCG9_9GAMM</name>